<sequence>MSTYPAFATVRFNGVLANHLESLEVMIDELRRNGVDGEIAYRPSGGKGPGVVEVIGIYIALKAADATISTVTSTTVTAVMNWIKNPFKRASAEISDQPVTKDVTIYGPDDKPLKRIKGSSADDIEVTDPDDAASP</sequence>
<protein>
    <submittedName>
        <fullName evidence="3">Uncharacterized protein</fullName>
    </submittedName>
</protein>
<name>A0A9P3QE44_9MYCO</name>
<evidence type="ECO:0000256" key="1">
    <source>
        <dbReference type="SAM" id="MobiDB-lite"/>
    </source>
</evidence>
<dbReference type="Proteomes" id="UP001064782">
    <property type="component" value="Unassembled WGS sequence"/>
</dbReference>
<evidence type="ECO:0000313" key="2">
    <source>
        <dbReference type="EMBL" id="GLB82320.1"/>
    </source>
</evidence>
<gene>
    <name evidence="3" type="ORF">Mkiyose1413_54310</name>
    <name evidence="2" type="ORF">SRL2020028_15760</name>
</gene>
<evidence type="ECO:0000313" key="3">
    <source>
        <dbReference type="EMBL" id="GLD33548.1"/>
    </source>
</evidence>
<accession>A0A9P3QE44</accession>
<feature type="compositionally biased region" description="Acidic residues" evidence="1">
    <location>
        <begin position="122"/>
        <end position="135"/>
    </location>
</feature>
<comment type="caution">
    <text evidence="3">The sequence shown here is derived from an EMBL/GenBank/DDBJ whole genome shotgun (WGS) entry which is preliminary data.</text>
</comment>
<dbReference type="RefSeq" id="WP_236982330.1">
    <property type="nucleotide sequence ID" value="NZ_BRXE01000010.1"/>
</dbReference>
<dbReference type="GeneID" id="83629210"/>
<evidence type="ECO:0000313" key="4">
    <source>
        <dbReference type="Proteomes" id="UP001064782"/>
    </source>
</evidence>
<dbReference type="Proteomes" id="UP001165663">
    <property type="component" value="Unassembled WGS sequence"/>
</dbReference>
<proteinExistence type="predicted"/>
<dbReference type="EMBL" id="BRXE01000010">
    <property type="protein sequence ID" value="GLB82320.1"/>
    <property type="molecule type" value="Genomic_DNA"/>
</dbReference>
<reference evidence="3" key="1">
    <citation type="submission" date="2022-08" db="EMBL/GenBank/DDBJ databases">
        <title>Mycobacterium kiyosense sp. nov., scotochromogenic slow-glowing species isolated from respiratory specimens.</title>
        <authorList>
            <person name="Fukano H."/>
            <person name="Kazumi Y."/>
            <person name="Sakagami N."/>
            <person name="Ato M."/>
            <person name="Mitarai S."/>
            <person name="Hoshino Y."/>
        </authorList>
    </citation>
    <scope>NUCLEOTIDE SEQUENCE</scope>
    <source>
        <strain evidence="3">1413</strain>
        <strain evidence="2">SRL2020-028</strain>
    </source>
</reference>
<dbReference type="AlphaFoldDB" id="A0A9P3QE44"/>
<feature type="region of interest" description="Disordered" evidence="1">
    <location>
        <begin position="103"/>
        <end position="135"/>
    </location>
</feature>
<organism evidence="3 4">
    <name type="scientific">Mycobacterium kiyosense</name>
    <dbReference type="NCBI Taxonomy" id="2871094"/>
    <lineage>
        <taxon>Bacteria</taxon>
        <taxon>Bacillati</taxon>
        <taxon>Actinomycetota</taxon>
        <taxon>Actinomycetes</taxon>
        <taxon>Mycobacteriales</taxon>
        <taxon>Mycobacteriaceae</taxon>
        <taxon>Mycobacterium</taxon>
    </lineage>
</organism>
<dbReference type="EMBL" id="BRZI01000086">
    <property type="protein sequence ID" value="GLD33548.1"/>
    <property type="molecule type" value="Genomic_DNA"/>
</dbReference>
<keyword evidence="4" id="KW-1185">Reference proteome</keyword>